<gene>
    <name evidence="3" type="ORF">SAMN05421503_0536</name>
</gene>
<proteinExistence type="predicted"/>
<dbReference type="Pfam" id="PF00296">
    <property type="entry name" value="Bac_luciferase"/>
    <property type="match status" value="1"/>
</dbReference>
<feature type="domain" description="Luciferase-like" evidence="2">
    <location>
        <begin position="1"/>
        <end position="298"/>
    </location>
</feature>
<evidence type="ECO:0000256" key="1">
    <source>
        <dbReference type="ARBA" id="ARBA00007789"/>
    </source>
</evidence>
<dbReference type="InterPro" id="IPR011251">
    <property type="entry name" value="Luciferase-like_dom"/>
</dbReference>
<dbReference type="PANTHER" id="PTHR30137">
    <property type="entry name" value="LUCIFERASE-LIKE MONOOXYGENASE"/>
    <property type="match status" value="1"/>
</dbReference>
<accession>A0A285N3S8</accession>
<dbReference type="CDD" id="cd00347">
    <property type="entry name" value="Flavin_utilizing_monoxygenases"/>
    <property type="match status" value="1"/>
</dbReference>
<evidence type="ECO:0000259" key="2">
    <source>
        <dbReference type="Pfam" id="PF00296"/>
    </source>
</evidence>
<protein>
    <submittedName>
        <fullName evidence="3">Luciferase family oxidoreductase, group 1</fullName>
    </submittedName>
</protein>
<dbReference type="STRING" id="586416.GZ22_14640"/>
<dbReference type="InterPro" id="IPR050766">
    <property type="entry name" value="Bact_Lucif_Oxidored"/>
</dbReference>
<evidence type="ECO:0000313" key="3">
    <source>
        <dbReference type="EMBL" id="SNZ04115.1"/>
    </source>
</evidence>
<keyword evidence="4" id="KW-1185">Reference proteome</keyword>
<dbReference type="InterPro" id="IPR019949">
    <property type="entry name" value="CmoO-like"/>
</dbReference>
<dbReference type="EMBL" id="OBEK01000001">
    <property type="protein sequence ID" value="SNZ04115.1"/>
    <property type="molecule type" value="Genomic_DNA"/>
</dbReference>
<dbReference type="SUPFAM" id="SSF51679">
    <property type="entry name" value="Bacterial luciferase-like"/>
    <property type="match status" value="1"/>
</dbReference>
<dbReference type="GO" id="GO:0016705">
    <property type="term" value="F:oxidoreductase activity, acting on paired donors, with incorporation or reduction of molecular oxygen"/>
    <property type="evidence" value="ECO:0007669"/>
    <property type="project" value="InterPro"/>
</dbReference>
<dbReference type="PANTHER" id="PTHR30137:SF19">
    <property type="entry name" value="LUCIFERASE-LIKE MONOOXYGENASE"/>
    <property type="match status" value="1"/>
</dbReference>
<organism evidence="3 4">
    <name type="scientific">Terribacillus aidingensis</name>
    <dbReference type="NCBI Taxonomy" id="586416"/>
    <lineage>
        <taxon>Bacteria</taxon>
        <taxon>Bacillati</taxon>
        <taxon>Bacillota</taxon>
        <taxon>Bacilli</taxon>
        <taxon>Bacillales</taxon>
        <taxon>Bacillaceae</taxon>
        <taxon>Terribacillus</taxon>
    </lineage>
</organism>
<dbReference type="OrthoDB" id="9780518at2"/>
<dbReference type="NCBIfam" id="TIGR03558">
    <property type="entry name" value="oxido_grp_1"/>
    <property type="match status" value="1"/>
</dbReference>
<dbReference type="RefSeq" id="WP_097038977.1">
    <property type="nucleotide sequence ID" value="NZ_OBEK01000001.1"/>
</dbReference>
<dbReference type="AlphaFoldDB" id="A0A285N3S8"/>
<reference evidence="4" key="1">
    <citation type="submission" date="2017-09" db="EMBL/GenBank/DDBJ databases">
        <authorList>
            <person name="Varghese N."/>
            <person name="Submissions S."/>
        </authorList>
    </citation>
    <scope>NUCLEOTIDE SEQUENCE [LARGE SCALE GENOMIC DNA]</scope>
    <source>
        <strain evidence="4">CGMCC 1.8913</strain>
    </source>
</reference>
<dbReference type="Proteomes" id="UP000219356">
    <property type="component" value="Unassembled WGS sequence"/>
</dbReference>
<evidence type="ECO:0000313" key="4">
    <source>
        <dbReference type="Proteomes" id="UP000219356"/>
    </source>
</evidence>
<name>A0A285N3S8_9BACI</name>
<dbReference type="Gene3D" id="3.20.20.30">
    <property type="entry name" value="Luciferase-like domain"/>
    <property type="match status" value="1"/>
</dbReference>
<dbReference type="GO" id="GO:0005829">
    <property type="term" value="C:cytosol"/>
    <property type="evidence" value="ECO:0007669"/>
    <property type="project" value="TreeGrafter"/>
</dbReference>
<comment type="similarity">
    <text evidence="1">To bacterial alkanal monooxygenase alpha and beta chains.</text>
</comment>
<sequence length="335" mass="37346">MKLSILDQSRLKEDGNAAEALQETVRLAELADQLGYERFWVSEHHGASLGHSSPEVMMAHLANRTSRIRIGSGGVMLSHYSAYKVAENARLLEALHPGRIDIGIGRAPGGMPAAKRALQEHKIVPGDWYDRQIRDLLHYLNIRNEEKHRFGELKAMPDIKTAPAVWLLGGSAGSAGLAAYHGMGFAYAQFIRGEKDAAVMDMYRQSFRQEAGKPQALISLFLFCAATHEQAEALAKSHEVASLLQEQGRPVKGMLRPDTAAAYKLSPFEKERLQDNRATMVIGTPAEVLQQLEELQEYYGSEVEFMLTSPVYDEQARQDGFQLLMETYQQRGFSV</sequence>
<dbReference type="InterPro" id="IPR036661">
    <property type="entry name" value="Luciferase-like_sf"/>
</dbReference>